<proteinExistence type="predicted"/>
<evidence type="ECO:0000313" key="1">
    <source>
        <dbReference type="EMBL" id="NYH77479.1"/>
    </source>
</evidence>
<dbReference type="EMBL" id="JACBYW010000001">
    <property type="protein sequence ID" value="NYH77479.1"/>
    <property type="molecule type" value="Genomic_DNA"/>
</dbReference>
<gene>
    <name evidence="1" type="ORF">FHR84_000793</name>
</gene>
<dbReference type="RefSeq" id="WP_179534008.1">
    <property type="nucleotide sequence ID" value="NZ_JACBYW010000001.1"/>
</dbReference>
<sequence>MLIGRSQSSERTTQGGYLLITKLLPVEHDEFYFTELAERLAARLAV</sequence>
<organism evidence="1 2">
    <name type="scientific">Actinopolyspora biskrensis</name>
    <dbReference type="NCBI Taxonomy" id="1470178"/>
    <lineage>
        <taxon>Bacteria</taxon>
        <taxon>Bacillati</taxon>
        <taxon>Actinomycetota</taxon>
        <taxon>Actinomycetes</taxon>
        <taxon>Actinopolysporales</taxon>
        <taxon>Actinopolysporaceae</taxon>
        <taxon>Actinopolyspora</taxon>
    </lineage>
</organism>
<name>A0A852YV81_9ACTN</name>
<evidence type="ECO:0000313" key="2">
    <source>
        <dbReference type="Proteomes" id="UP000548304"/>
    </source>
</evidence>
<keyword evidence="2" id="KW-1185">Reference proteome</keyword>
<dbReference type="Proteomes" id="UP000548304">
    <property type="component" value="Unassembled WGS sequence"/>
</dbReference>
<accession>A0A852YV81</accession>
<comment type="caution">
    <text evidence="1">The sequence shown here is derived from an EMBL/GenBank/DDBJ whole genome shotgun (WGS) entry which is preliminary data.</text>
</comment>
<dbReference type="AlphaFoldDB" id="A0A852YV81"/>
<reference evidence="1 2" key="1">
    <citation type="submission" date="2020-07" db="EMBL/GenBank/DDBJ databases">
        <title>Genomic Encyclopedia of Type Strains, Phase III (KMG-III): the genomes of soil and plant-associated and newly described type strains.</title>
        <authorList>
            <person name="Whitman W."/>
        </authorList>
    </citation>
    <scope>NUCLEOTIDE SEQUENCE [LARGE SCALE GENOMIC DNA]</scope>
    <source>
        <strain evidence="1 2">CECT 8576</strain>
    </source>
</reference>
<protein>
    <submittedName>
        <fullName evidence="1">Uncharacterized protein</fullName>
    </submittedName>
</protein>